<sequence length="1227" mass="125462">MVEPRQYGSNGFKGGRGGGQVEFVVTKSFINSGSVNVNGEDSDEAGGSGGSIFITAEAVTGSGTFNAIGGRGGGGGGRISLKVMQTFEASFHGKIDVSGGSGSHAGASGVAYLEKLRLEGQGTSIEFPWDVTIGHLQAVGNHRLTVKSGASVKLKAMYEQMQGPQCSFVVESGATLILPSMRPVHVTATNPLLNISGVVIGDTIVIEDNGRLLVNAGGKLRLTKVELKDGATAEFKPGSKVGIAGDSQFKLDVFVVGVKSRVIFDSDNVTVDAARFEMKWQSSLIMTSRLKNITVTSDDIIIGSDATIDVSGGGRGGSEQTAVGGSYGGQGGGDDGGQVYGSVTQPVDYGRGPSAAHGGGIITLQATRHLTIDGKVTSDGERSDSTGAGSGGSVSIVGHSISGLGLISANGGDGGVNVGGGSGGRVAIELADSFSNFHGVTSAYGGNGKKNGAAGTIYKKYLQDGTPRRDIVVSNKHMVTTSKTVVSVPSDPVRLELRRDALVTFDSATGDITFDDVIGDYSGTVLVTAGQTMRLSTTAGLKSPFALACKVRVEEGANIALPQKVLFTDASAGGPPNLELRGTLLNVREMYVGENARVLIASKANTAVSSSVADPAGTVSFMQLHVLSGGILQVGTDSTVGTSVIATDLIQLHYNGRLSGRNMAIEAPLVKLAYRATVDVDYGGQAEGWGSGQHGSGGSYGGCGGKSANGGVPLERVTGSMYEADTFGAIGGNATTGTGGAGGGILKVTASNKLQLDGTLSARGHSGVIGGGGGSGGSVRVDTAHVDGSGSVSVRGGDGGNAGGGGGGGGRIVLKVTGTNSFTGEMLTQGGHSTTGWVGGSGTVVINSKVHNAPYTSLHIDNGARNVTQIEGTYLKQGDNGDVTLDELHLGDNVYLHVIDSDTKLTAHSLNCVGSAIIHVSDSLIFTADTSLTAVTIPCSFEMQQYGEVRLPPKVTFLGKNNVFAGIYKDGQAIKQNAGAYRFRYALLVSSFTIKDHAKVEFLSDKTLVFDSLELHYRAVVVSLAVERATERPGDHVLEVAVLPTDFTRSPLDSGSGGGNGTNSVGGAGGGFLNITVLKTFNLEGTVHVDGANGTGAFSGGGSGGTVLLTVGRLKGHGRLSCDGGQGKGGGGSGGRLRLWLGDRFEFAGDITAFGGDDGTGDLSHFKAGPGTIYIQHGRRLSQPQTKLWITGNTQRSQQKQTNTVISGTDVTDFEFREVKLTGMYER</sequence>
<dbReference type="EMBL" id="JAODUO010001850">
    <property type="protein sequence ID" value="KAK2157765.1"/>
    <property type="molecule type" value="Genomic_DNA"/>
</dbReference>
<accession>A0AAD9N5Q9</accession>
<name>A0AAD9N5Q9_RIDPI</name>
<feature type="region of interest" description="Disordered" evidence="1">
    <location>
        <begin position="789"/>
        <end position="808"/>
    </location>
</feature>
<comment type="caution">
    <text evidence="2">The sequence shown here is derived from an EMBL/GenBank/DDBJ whole genome shotgun (WGS) entry which is preliminary data.</text>
</comment>
<dbReference type="Proteomes" id="UP001209878">
    <property type="component" value="Unassembled WGS sequence"/>
</dbReference>
<evidence type="ECO:0000256" key="1">
    <source>
        <dbReference type="SAM" id="MobiDB-lite"/>
    </source>
</evidence>
<dbReference type="AlphaFoldDB" id="A0AAD9N5Q9"/>
<gene>
    <name evidence="2" type="ORF">NP493_1849g00031</name>
</gene>
<feature type="compositionally biased region" description="Gly residues" evidence="1">
    <location>
        <begin position="325"/>
        <end position="336"/>
    </location>
</feature>
<protein>
    <submittedName>
        <fullName evidence="2">Uncharacterized protein</fullName>
    </submittedName>
</protein>
<evidence type="ECO:0000313" key="3">
    <source>
        <dbReference type="Proteomes" id="UP001209878"/>
    </source>
</evidence>
<feature type="compositionally biased region" description="Gly residues" evidence="1">
    <location>
        <begin position="796"/>
        <end position="808"/>
    </location>
</feature>
<dbReference type="PANTHER" id="PTHR31513:SF2">
    <property type="entry name" value="MRAZ"/>
    <property type="match status" value="1"/>
</dbReference>
<keyword evidence="3" id="KW-1185">Reference proteome</keyword>
<evidence type="ECO:0000313" key="2">
    <source>
        <dbReference type="EMBL" id="KAK2157765.1"/>
    </source>
</evidence>
<dbReference type="PANTHER" id="PTHR31513">
    <property type="entry name" value="EPHRIN TYPE-B RECEPTOR"/>
    <property type="match status" value="1"/>
</dbReference>
<reference evidence="2" key="1">
    <citation type="journal article" date="2023" name="Mol. Biol. Evol.">
        <title>Third-Generation Sequencing Reveals the Adaptive Role of the Epigenome in Three Deep-Sea Polychaetes.</title>
        <authorList>
            <person name="Perez M."/>
            <person name="Aroh O."/>
            <person name="Sun Y."/>
            <person name="Lan Y."/>
            <person name="Juniper S.K."/>
            <person name="Young C.R."/>
            <person name="Angers B."/>
            <person name="Qian P.Y."/>
        </authorList>
    </citation>
    <scope>NUCLEOTIDE SEQUENCE</scope>
    <source>
        <strain evidence="2">R07B-5</strain>
    </source>
</reference>
<proteinExistence type="predicted"/>
<feature type="region of interest" description="Disordered" evidence="1">
    <location>
        <begin position="312"/>
        <end position="336"/>
    </location>
</feature>
<organism evidence="2 3">
    <name type="scientific">Ridgeia piscesae</name>
    <name type="common">Tubeworm</name>
    <dbReference type="NCBI Taxonomy" id="27915"/>
    <lineage>
        <taxon>Eukaryota</taxon>
        <taxon>Metazoa</taxon>
        <taxon>Spiralia</taxon>
        <taxon>Lophotrochozoa</taxon>
        <taxon>Annelida</taxon>
        <taxon>Polychaeta</taxon>
        <taxon>Sedentaria</taxon>
        <taxon>Canalipalpata</taxon>
        <taxon>Sabellida</taxon>
        <taxon>Siboglinidae</taxon>
        <taxon>Ridgeia</taxon>
    </lineage>
</organism>